<feature type="transmembrane region" description="Helical" evidence="6">
    <location>
        <begin position="321"/>
        <end position="342"/>
    </location>
</feature>
<keyword evidence="9" id="KW-1185">Reference proteome</keyword>
<dbReference type="RefSeq" id="WP_382042523.1">
    <property type="nucleotide sequence ID" value="NZ_JBHSKJ010000008.1"/>
</dbReference>
<evidence type="ECO:0000313" key="8">
    <source>
        <dbReference type="EMBL" id="MFC5146353.1"/>
    </source>
</evidence>
<organism evidence="8 9">
    <name type="scientific">Streptomyces aureoversilis</name>
    <dbReference type="NCBI Taxonomy" id="67277"/>
    <lineage>
        <taxon>Bacteria</taxon>
        <taxon>Bacillati</taxon>
        <taxon>Actinomycetota</taxon>
        <taxon>Actinomycetes</taxon>
        <taxon>Kitasatosporales</taxon>
        <taxon>Streptomycetaceae</taxon>
        <taxon>Streptomyces</taxon>
    </lineage>
</organism>
<feature type="transmembrane region" description="Helical" evidence="6">
    <location>
        <begin position="157"/>
        <end position="179"/>
    </location>
</feature>
<evidence type="ECO:0000313" key="9">
    <source>
        <dbReference type="Proteomes" id="UP001596222"/>
    </source>
</evidence>
<keyword evidence="3 6" id="KW-0812">Transmembrane</keyword>
<evidence type="ECO:0000256" key="2">
    <source>
        <dbReference type="ARBA" id="ARBA00022475"/>
    </source>
</evidence>
<feature type="transmembrane region" description="Helical" evidence="6">
    <location>
        <begin position="260"/>
        <end position="281"/>
    </location>
</feature>
<dbReference type="InterPro" id="IPR036259">
    <property type="entry name" value="MFS_trans_sf"/>
</dbReference>
<reference evidence="9" key="1">
    <citation type="journal article" date="2019" name="Int. J. Syst. Evol. Microbiol.">
        <title>The Global Catalogue of Microorganisms (GCM) 10K type strain sequencing project: providing services to taxonomists for standard genome sequencing and annotation.</title>
        <authorList>
            <consortium name="The Broad Institute Genomics Platform"/>
            <consortium name="The Broad Institute Genome Sequencing Center for Infectious Disease"/>
            <person name="Wu L."/>
            <person name="Ma J."/>
        </authorList>
    </citation>
    <scope>NUCLEOTIDE SEQUENCE [LARGE SCALE GENOMIC DNA]</scope>
    <source>
        <strain evidence="9">CGMCC 4.1641</strain>
    </source>
</reference>
<evidence type="ECO:0000256" key="4">
    <source>
        <dbReference type="ARBA" id="ARBA00022989"/>
    </source>
</evidence>
<dbReference type="SUPFAM" id="SSF103473">
    <property type="entry name" value="MFS general substrate transporter"/>
    <property type="match status" value="1"/>
</dbReference>
<keyword evidence="2" id="KW-1003">Cell membrane</keyword>
<dbReference type="PROSITE" id="PS50850">
    <property type="entry name" value="MFS"/>
    <property type="match status" value="1"/>
</dbReference>
<feature type="transmembrane region" description="Helical" evidence="6">
    <location>
        <begin position="293"/>
        <end position="315"/>
    </location>
</feature>
<dbReference type="InterPro" id="IPR020846">
    <property type="entry name" value="MFS_dom"/>
</dbReference>
<feature type="transmembrane region" description="Helical" evidence="6">
    <location>
        <begin position="380"/>
        <end position="403"/>
    </location>
</feature>
<sequence>MEQEAVKQGAVEERAGKRGAKAAGKGGRAAVLAVAAATFSVVTSEMLPVGLLTPIGSGLGVPAGTAGLTMTVPGLVAAVAAPAVTAAAGRLDRRWVLVGLMALLAVANLLSALATHIAVLVGLRVLVGVCIGGVWAIAAGLAVRLVPERSVGPATSLIFSGIAVASVLGVPAGTLAGGLGGWRAAFAAMGAVCLAVTAALAVLLPPLPAERAVRAGEVAGLLRIRGVRAGLLVVVLIVAGHFAGYTFVRPVLERASGAGAGLISGLLLAYGVAGVAGNFLAGAAAARNPRRTLLVIAVALAAVLPAVSVPAGGAVAAGALIVVWGLAYGGVSVSTQGLLTAAAPASREAASALFVSAFNAAIALGALLGGRAADAVSLPAALWLGGLLVAGALVVLVVPAAAARRPRTAAADLP</sequence>
<proteinExistence type="predicted"/>
<feature type="domain" description="Major facilitator superfamily (MFS) profile" evidence="7">
    <location>
        <begin position="29"/>
        <end position="403"/>
    </location>
</feature>
<keyword evidence="5 6" id="KW-0472">Membrane</keyword>
<dbReference type="PANTHER" id="PTHR43124">
    <property type="entry name" value="PURINE EFFLUX PUMP PBUE"/>
    <property type="match status" value="1"/>
</dbReference>
<gene>
    <name evidence="8" type="ORF">ACFPP6_16930</name>
</gene>
<comment type="subcellular location">
    <subcellularLocation>
        <location evidence="1">Cell membrane</location>
        <topology evidence="1">Multi-pass membrane protein</topology>
    </subcellularLocation>
</comment>
<feature type="transmembrane region" description="Helical" evidence="6">
    <location>
        <begin position="67"/>
        <end position="88"/>
    </location>
</feature>
<keyword evidence="4 6" id="KW-1133">Transmembrane helix</keyword>
<evidence type="ECO:0000256" key="3">
    <source>
        <dbReference type="ARBA" id="ARBA00022692"/>
    </source>
</evidence>
<feature type="transmembrane region" description="Helical" evidence="6">
    <location>
        <begin position="125"/>
        <end position="145"/>
    </location>
</feature>
<feature type="transmembrane region" description="Helical" evidence="6">
    <location>
        <begin position="349"/>
        <end position="368"/>
    </location>
</feature>
<dbReference type="InterPro" id="IPR011701">
    <property type="entry name" value="MFS"/>
</dbReference>
<dbReference type="Proteomes" id="UP001596222">
    <property type="component" value="Unassembled WGS sequence"/>
</dbReference>
<feature type="transmembrane region" description="Helical" evidence="6">
    <location>
        <begin position="226"/>
        <end position="248"/>
    </location>
</feature>
<evidence type="ECO:0000259" key="7">
    <source>
        <dbReference type="PROSITE" id="PS50850"/>
    </source>
</evidence>
<evidence type="ECO:0000256" key="5">
    <source>
        <dbReference type="ARBA" id="ARBA00023136"/>
    </source>
</evidence>
<comment type="caution">
    <text evidence="8">The sequence shown here is derived from an EMBL/GenBank/DDBJ whole genome shotgun (WGS) entry which is preliminary data.</text>
</comment>
<accession>A0ABW0A1D6</accession>
<dbReference type="InterPro" id="IPR050189">
    <property type="entry name" value="MFS_Efflux_Transporters"/>
</dbReference>
<dbReference type="EMBL" id="JBHSKJ010000008">
    <property type="protein sequence ID" value="MFC5146353.1"/>
    <property type="molecule type" value="Genomic_DNA"/>
</dbReference>
<feature type="transmembrane region" description="Helical" evidence="6">
    <location>
        <begin position="185"/>
        <end position="205"/>
    </location>
</feature>
<dbReference type="CDD" id="cd17324">
    <property type="entry name" value="MFS_NepI_like"/>
    <property type="match status" value="1"/>
</dbReference>
<protein>
    <submittedName>
        <fullName evidence="8">MFS transporter</fullName>
    </submittedName>
</protein>
<dbReference type="Pfam" id="PF07690">
    <property type="entry name" value="MFS_1"/>
    <property type="match status" value="1"/>
</dbReference>
<feature type="transmembrane region" description="Helical" evidence="6">
    <location>
        <begin position="95"/>
        <end position="119"/>
    </location>
</feature>
<name>A0ABW0A1D6_9ACTN</name>
<evidence type="ECO:0000256" key="6">
    <source>
        <dbReference type="SAM" id="Phobius"/>
    </source>
</evidence>
<feature type="transmembrane region" description="Helical" evidence="6">
    <location>
        <begin position="27"/>
        <end position="47"/>
    </location>
</feature>
<evidence type="ECO:0000256" key="1">
    <source>
        <dbReference type="ARBA" id="ARBA00004651"/>
    </source>
</evidence>
<dbReference type="PANTHER" id="PTHR43124:SF3">
    <property type="entry name" value="CHLORAMPHENICOL EFFLUX PUMP RV0191"/>
    <property type="match status" value="1"/>
</dbReference>
<dbReference type="Gene3D" id="1.20.1250.20">
    <property type="entry name" value="MFS general substrate transporter like domains"/>
    <property type="match status" value="1"/>
</dbReference>